<dbReference type="Proteomes" id="UP000585474">
    <property type="component" value="Unassembled WGS sequence"/>
</dbReference>
<dbReference type="EMBL" id="BJWL01000005">
    <property type="protein sequence ID" value="GFY86759.1"/>
    <property type="molecule type" value="Genomic_DNA"/>
</dbReference>
<evidence type="ECO:0000256" key="1">
    <source>
        <dbReference type="SAM" id="Phobius"/>
    </source>
</evidence>
<evidence type="ECO:0000313" key="3">
    <source>
        <dbReference type="Proteomes" id="UP000585474"/>
    </source>
</evidence>
<keyword evidence="3" id="KW-1185">Reference proteome</keyword>
<sequence length="123" mass="13691">MATSKLNADGTRDREQEIDIIYKFEKRDCCCDDAESIPIPKSLLLLLLVGNAAIALILGLVLVVMLLPLPSDSTVAADVISRYFCCDRYTVCFFRSWFDPAHIPSKLSSETSWFSPLLLCSTP</sequence>
<keyword evidence="1" id="KW-0472">Membrane</keyword>
<name>A0A7J0ELF0_9ERIC</name>
<reference evidence="2 3" key="1">
    <citation type="submission" date="2019-07" db="EMBL/GenBank/DDBJ databases">
        <title>De Novo Assembly of kiwifruit Actinidia rufa.</title>
        <authorList>
            <person name="Sugita-Konishi S."/>
            <person name="Sato K."/>
            <person name="Mori E."/>
            <person name="Abe Y."/>
            <person name="Kisaki G."/>
            <person name="Hamano K."/>
            <person name="Suezawa K."/>
            <person name="Otani M."/>
            <person name="Fukuda T."/>
            <person name="Manabe T."/>
            <person name="Gomi K."/>
            <person name="Tabuchi M."/>
            <person name="Akimitsu K."/>
            <person name="Kataoka I."/>
        </authorList>
    </citation>
    <scope>NUCLEOTIDE SEQUENCE [LARGE SCALE GENOMIC DNA]</scope>
    <source>
        <strain evidence="3">cv. Fuchu</strain>
    </source>
</reference>
<feature type="transmembrane region" description="Helical" evidence="1">
    <location>
        <begin position="43"/>
        <end position="67"/>
    </location>
</feature>
<evidence type="ECO:0000313" key="2">
    <source>
        <dbReference type="EMBL" id="GFY86759.1"/>
    </source>
</evidence>
<accession>A0A7J0ELF0</accession>
<gene>
    <name evidence="2" type="ORF">Acr_05g0003980</name>
</gene>
<protein>
    <submittedName>
        <fullName evidence="2">Uncharacterized protein</fullName>
    </submittedName>
</protein>
<proteinExistence type="predicted"/>
<organism evidence="2 3">
    <name type="scientific">Actinidia rufa</name>
    <dbReference type="NCBI Taxonomy" id="165716"/>
    <lineage>
        <taxon>Eukaryota</taxon>
        <taxon>Viridiplantae</taxon>
        <taxon>Streptophyta</taxon>
        <taxon>Embryophyta</taxon>
        <taxon>Tracheophyta</taxon>
        <taxon>Spermatophyta</taxon>
        <taxon>Magnoliopsida</taxon>
        <taxon>eudicotyledons</taxon>
        <taxon>Gunneridae</taxon>
        <taxon>Pentapetalae</taxon>
        <taxon>asterids</taxon>
        <taxon>Ericales</taxon>
        <taxon>Actinidiaceae</taxon>
        <taxon>Actinidia</taxon>
    </lineage>
</organism>
<keyword evidence="1" id="KW-1133">Transmembrane helix</keyword>
<comment type="caution">
    <text evidence="2">The sequence shown here is derived from an EMBL/GenBank/DDBJ whole genome shotgun (WGS) entry which is preliminary data.</text>
</comment>
<keyword evidence="1" id="KW-0812">Transmembrane</keyword>
<dbReference type="AlphaFoldDB" id="A0A7J0ELF0"/>